<dbReference type="GeneID" id="39876969"/>
<dbReference type="EMBL" id="BDSA01000021">
    <property type="protein sequence ID" value="GBE63199.1"/>
    <property type="molecule type" value="Genomic_DNA"/>
</dbReference>
<dbReference type="VEuPathDB" id="PiroplasmaDB:BOVATA_046920"/>
<evidence type="ECO:0000313" key="2">
    <source>
        <dbReference type="EMBL" id="GBE63199.1"/>
    </source>
</evidence>
<gene>
    <name evidence="2" type="ORF">BOVATA_046920</name>
</gene>
<dbReference type="RefSeq" id="XP_028869442.1">
    <property type="nucleotide sequence ID" value="XM_029013609.1"/>
</dbReference>
<accession>A0A2H6KJP9</accession>
<dbReference type="Proteomes" id="UP000236319">
    <property type="component" value="Unassembled WGS sequence"/>
</dbReference>
<evidence type="ECO:0000313" key="3">
    <source>
        <dbReference type="Proteomes" id="UP000236319"/>
    </source>
</evidence>
<feature type="coiled-coil region" evidence="1">
    <location>
        <begin position="251"/>
        <end position="278"/>
    </location>
</feature>
<evidence type="ECO:0008006" key="4">
    <source>
        <dbReference type="Google" id="ProtNLM"/>
    </source>
</evidence>
<protein>
    <recommendedName>
        <fullName evidence="4">Extracellular matrix-binding ebh</fullName>
    </recommendedName>
</protein>
<keyword evidence="3" id="KW-1185">Reference proteome</keyword>
<keyword evidence="1" id="KW-0175">Coiled coil</keyword>
<reference evidence="2 3" key="1">
    <citation type="journal article" date="2017" name="BMC Genomics">
        <title>Whole-genome assembly of Babesia ovata and comparative genomics between closely related pathogens.</title>
        <authorList>
            <person name="Yamagishi J."/>
            <person name="Asada M."/>
            <person name="Hakimi H."/>
            <person name="Tanaka T.Q."/>
            <person name="Sugimoto C."/>
            <person name="Kawazu S."/>
        </authorList>
    </citation>
    <scope>NUCLEOTIDE SEQUENCE [LARGE SCALE GENOMIC DNA]</scope>
    <source>
        <strain evidence="2 3">Miyake</strain>
    </source>
</reference>
<organism evidence="2 3">
    <name type="scientific">Babesia ovata</name>
    <dbReference type="NCBI Taxonomy" id="189622"/>
    <lineage>
        <taxon>Eukaryota</taxon>
        <taxon>Sar</taxon>
        <taxon>Alveolata</taxon>
        <taxon>Apicomplexa</taxon>
        <taxon>Aconoidasida</taxon>
        <taxon>Piroplasmida</taxon>
        <taxon>Babesiidae</taxon>
        <taxon>Babesia</taxon>
    </lineage>
</organism>
<sequence>MVEYVHLQFQQTLRGRPLPNSQTELEPAVKAILTAVHCAALQVGEELKSFTSDTISKYDLGIKLKAAIAEVDKIKQQIDSKKASEYNNGSKIKSLDRYLVNESGDESIRKGIGDIKTDVLDKLDKLQNVKDETNSIESRKTKADELMNSLKNEIQNKLIEFELNLTSADDALTKTIDSVYSAAVKAEEDIKLTVQQLNKTLLETTEYAFKRVTDEVQKLFAEGHKSHLTALISLVDTKIPKVKTIIDDDLNTGLKGLLKTLKENHERLQDMATKHKFENRASIFRAYLEPIFNFTLFDLPKHLPNSQYSPQLQSIHSALTTLLSHLSEQKHFTHQVPGMLAELKTSVQALHSTNFANPAYPVLDAFPKSLVRFVEQLQRGYVNRYEGSKPITWQEHFSNNPTEESKMTAKIFLSVFSILNTNLSELRKRCKVDWRGDQINEFTELGTFFSDNGFVVSDNNKQNGELQNKEGMNGTKVVGCLVGDYPRVFPSVENTRHAINTIVDSLLPTTKSVTSPHSPLISYHVQSTKCSHGAPVYAITVRTMRLSST</sequence>
<name>A0A2H6KJP9_9APIC</name>
<evidence type="ECO:0000256" key="1">
    <source>
        <dbReference type="SAM" id="Coils"/>
    </source>
</evidence>
<dbReference type="AlphaFoldDB" id="A0A2H6KJP9"/>
<comment type="caution">
    <text evidence="2">The sequence shown here is derived from an EMBL/GenBank/DDBJ whole genome shotgun (WGS) entry which is preliminary data.</text>
</comment>
<proteinExistence type="predicted"/>